<keyword evidence="1" id="KW-0812">Transmembrane</keyword>
<dbReference type="AlphaFoldDB" id="A0A1M7RQU8"/>
<feature type="transmembrane region" description="Helical" evidence="1">
    <location>
        <begin position="44"/>
        <end position="64"/>
    </location>
</feature>
<dbReference type="Proteomes" id="UP000184207">
    <property type="component" value="Unassembled WGS sequence"/>
</dbReference>
<evidence type="ECO:0000256" key="1">
    <source>
        <dbReference type="SAM" id="Phobius"/>
    </source>
</evidence>
<dbReference type="RefSeq" id="WP_072757129.1">
    <property type="nucleotide sequence ID" value="NZ_FRDJ01000001.1"/>
</dbReference>
<name>A0A1M7RQU8_FERGO</name>
<organism evidence="2 3">
    <name type="scientific">Fervidobacterium gondwanense DSM 13020</name>
    <dbReference type="NCBI Taxonomy" id="1121883"/>
    <lineage>
        <taxon>Bacteria</taxon>
        <taxon>Thermotogati</taxon>
        <taxon>Thermotogota</taxon>
        <taxon>Thermotogae</taxon>
        <taxon>Thermotogales</taxon>
        <taxon>Fervidobacteriaceae</taxon>
        <taxon>Fervidobacterium</taxon>
    </lineage>
</organism>
<dbReference type="OrthoDB" id="9784805at2"/>
<dbReference type="STRING" id="1121883.SAMN02745226_00040"/>
<dbReference type="EMBL" id="FRDJ01000001">
    <property type="protein sequence ID" value="SHN48737.1"/>
    <property type="molecule type" value="Genomic_DNA"/>
</dbReference>
<sequence length="307" mass="34618">MKVGGQAVIDGVLMMGKRVVVAVRKSDGSIDVKELGYPKTNSKWFKIPFVRGFISLFYSLYFGIKALNLSAEMSTGEEMKKGESFFSILTALTLAIGLFIVLPAYLTKWLGFRDNEFMFSFVDGLIRLAFFLIYVYVISLFEDVKTVFRYHGAEHKAVHTFENNEELTIENARKYSTIHPRCGTNFVMIFLIIAIIIHSLFGIFGPLNMLSRILLRILVLPVVAGVSYELLRAFDKYPKLRLLALPGMILQKLTTAEPNDSQLEVALVSLRHALNLVEVPELSDTLNLEGENQKGYSNVENQPEFLG</sequence>
<evidence type="ECO:0000313" key="2">
    <source>
        <dbReference type="EMBL" id="SHN48737.1"/>
    </source>
</evidence>
<evidence type="ECO:0000313" key="3">
    <source>
        <dbReference type="Proteomes" id="UP000184207"/>
    </source>
</evidence>
<feature type="transmembrane region" description="Helical" evidence="1">
    <location>
        <begin position="118"/>
        <end position="141"/>
    </location>
</feature>
<feature type="transmembrane region" description="Helical" evidence="1">
    <location>
        <begin position="186"/>
        <end position="207"/>
    </location>
</feature>
<protein>
    <submittedName>
        <fullName evidence="2">Uncharacterized conserved protein YqhQ</fullName>
    </submittedName>
</protein>
<gene>
    <name evidence="2" type="ORF">SAMN02745226_00040</name>
</gene>
<feature type="transmembrane region" description="Helical" evidence="1">
    <location>
        <begin position="213"/>
        <end position="231"/>
    </location>
</feature>
<accession>A0A1M7RQU8</accession>
<keyword evidence="1" id="KW-1133">Transmembrane helix</keyword>
<dbReference type="Pfam" id="PF07136">
    <property type="entry name" value="DUF1385"/>
    <property type="match status" value="1"/>
</dbReference>
<feature type="transmembrane region" description="Helical" evidence="1">
    <location>
        <begin position="85"/>
        <end position="106"/>
    </location>
</feature>
<keyword evidence="1" id="KW-0472">Membrane</keyword>
<reference evidence="3" key="1">
    <citation type="submission" date="2016-12" db="EMBL/GenBank/DDBJ databases">
        <authorList>
            <person name="Varghese N."/>
            <person name="Submissions S."/>
        </authorList>
    </citation>
    <scope>NUCLEOTIDE SEQUENCE [LARGE SCALE GENOMIC DNA]</scope>
    <source>
        <strain evidence="3">DSM 13020</strain>
    </source>
</reference>
<keyword evidence="3" id="KW-1185">Reference proteome</keyword>
<proteinExistence type="predicted"/>
<dbReference type="PANTHER" id="PTHR42867">
    <property type="entry name" value="MEMBRANE PROTEIN-RELATED"/>
    <property type="match status" value="1"/>
</dbReference>
<dbReference type="PANTHER" id="PTHR42867:SF1">
    <property type="entry name" value="MEMBRANE PROTEIN-RELATED"/>
    <property type="match status" value="1"/>
</dbReference>
<dbReference type="InterPro" id="IPR010787">
    <property type="entry name" value="DUF1385"/>
</dbReference>